<name>A0AAE1NS05_9EUCA</name>
<feature type="region of interest" description="Disordered" evidence="1">
    <location>
        <begin position="1"/>
        <end position="145"/>
    </location>
</feature>
<gene>
    <name evidence="2" type="ORF">Pmani_033084</name>
</gene>
<evidence type="ECO:0000313" key="3">
    <source>
        <dbReference type="Proteomes" id="UP001292094"/>
    </source>
</evidence>
<feature type="compositionally biased region" description="Basic and acidic residues" evidence="1">
    <location>
        <begin position="1"/>
        <end position="17"/>
    </location>
</feature>
<evidence type="ECO:0000313" key="2">
    <source>
        <dbReference type="EMBL" id="KAK4294282.1"/>
    </source>
</evidence>
<sequence>MSKNRGVSEKRMMAEGKTRRKSGRRKITEAEEKGKWKKEDHRNTRKRKVEEKRSQKQKKKESGRRKITEAEEKGKWKKEDHRSRRKRKVEEGRSQKQKRKNGRRNRRMTGENEVRHAGKTRPSRSTQHLQTMQPLSSVYGSQDDQ</sequence>
<feature type="compositionally biased region" description="Polar residues" evidence="1">
    <location>
        <begin position="123"/>
        <end position="145"/>
    </location>
</feature>
<feature type="compositionally biased region" description="Basic and acidic residues" evidence="1">
    <location>
        <begin position="64"/>
        <end position="94"/>
    </location>
</feature>
<dbReference type="Proteomes" id="UP001292094">
    <property type="component" value="Unassembled WGS sequence"/>
</dbReference>
<dbReference type="AlphaFoldDB" id="A0AAE1NS05"/>
<comment type="caution">
    <text evidence="2">The sequence shown here is derived from an EMBL/GenBank/DDBJ whole genome shotgun (WGS) entry which is preliminary data.</text>
</comment>
<keyword evidence="3" id="KW-1185">Reference proteome</keyword>
<evidence type="ECO:0000256" key="1">
    <source>
        <dbReference type="SAM" id="MobiDB-lite"/>
    </source>
</evidence>
<accession>A0AAE1NS05</accession>
<protein>
    <submittedName>
        <fullName evidence="2">Uncharacterized protein</fullName>
    </submittedName>
</protein>
<feature type="compositionally biased region" description="Basic and acidic residues" evidence="1">
    <location>
        <begin position="26"/>
        <end position="54"/>
    </location>
</feature>
<organism evidence="2 3">
    <name type="scientific">Petrolisthes manimaculis</name>
    <dbReference type="NCBI Taxonomy" id="1843537"/>
    <lineage>
        <taxon>Eukaryota</taxon>
        <taxon>Metazoa</taxon>
        <taxon>Ecdysozoa</taxon>
        <taxon>Arthropoda</taxon>
        <taxon>Crustacea</taxon>
        <taxon>Multicrustacea</taxon>
        <taxon>Malacostraca</taxon>
        <taxon>Eumalacostraca</taxon>
        <taxon>Eucarida</taxon>
        <taxon>Decapoda</taxon>
        <taxon>Pleocyemata</taxon>
        <taxon>Anomura</taxon>
        <taxon>Galatheoidea</taxon>
        <taxon>Porcellanidae</taxon>
        <taxon>Petrolisthes</taxon>
    </lineage>
</organism>
<feature type="compositionally biased region" description="Basic residues" evidence="1">
    <location>
        <begin position="95"/>
        <end position="107"/>
    </location>
</feature>
<proteinExistence type="predicted"/>
<dbReference type="EMBL" id="JAWZYT010004323">
    <property type="protein sequence ID" value="KAK4294282.1"/>
    <property type="molecule type" value="Genomic_DNA"/>
</dbReference>
<reference evidence="2" key="1">
    <citation type="submission" date="2023-11" db="EMBL/GenBank/DDBJ databases">
        <title>Genome assemblies of two species of porcelain crab, Petrolisthes cinctipes and Petrolisthes manimaculis (Anomura: Porcellanidae).</title>
        <authorList>
            <person name="Angst P."/>
        </authorList>
    </citation>
    <scope>NUCLEOTIDE SEQUENCE</scope>
    <source>
        <strain evidence="2">PB745_02</strain>
        <tissue evidence="2">Gill</tissue>
    </source>
</reference>